<dbReference type="RefSeq" id="WP_210681352.1">
    <property type="nucleotide sequence ID" value="NZ_JAGMWN010000003.1"/>
</dbReference>
<dbReference type="EMBL" id="JAGMWN010000003">
    <property type="protein sequence ID" value="MBP5856758.1"/>
    <property type="molecule type" value="Genomic_DNA"/>
</dbReference>
<dbReference type="PROSITE" id="PS51186">
    <property type="entry name" value="GNAT"/>
    <property type="match status" value="1"/>
</dbReference>
<organism evidence="2 3">
    <name type="scientific">Marivibrio halodurans</name>
    <dbReference type="NCBI Taxonomy" id="2039722"/>
    <lineage>
        <taxon>Bacteria</taxon>
        <taxon>Pseudomonadati</taxon>
        <taxon>Pseudomonadota</taxon>
        <taxon>Alphaproteobacteria</taxon>
        <taxon>Rhodospirillales</taxon>
        <taxon>Rhodospirillaceae</taxon>
        <taxon>Marivibrio</taxon>
    </lineage>
</organism>
<name>A0A8J7SLB7_9PROT</name>
<gene>
    <name evidence="2" type="ORF">KAJ83_07040</name>
</gene>
<accession>A0A8J7SLB7</accession>
<dbReference type="GO" id="GO:0016747">
    <property type="term" value="F:acyltransferase activity, transferring groups other than amino-acyl groups"/>
    <property type="evidence" value="ECO:0007669"/>
    <property type="project" value="InterPro"/>
</dbReference>
<keyword evidence="2" id="KW-0808">Transferase</keyword>
<reference evidence="2" key="1">
    <citation type="submission" date="2021-04" db="EMBL/GenBank/DDBJ databases">
        <authorList>
            <person name="Zhang D.-C."/>
        </authorList>
    </citation>
    <scope>NUCLEOTIDE SEQUENCE</scope>
    <source>
        <strain evidence="2">CGMCC 1.15697</strain>
    </source>
</reference>
<keyword evidence="3" id="KW-1185">Reference proteome</keyword>
<evidence type="ECO:0000313" key="3">
    <source>
        <dbReference type="Proteomes" id="UP000672602"/>
    </source>
</evidence>
<dbReference type="Proteomes" id="UP000672602">
    <property type="component" value="Unassembled WGS sequence"/>
</dbReference>
<evidence type="ECO:0000259" key="1">
    <source>
        <dbReference type="PROSITE" id="PS51186"/>
    </source>
</evidence>
<dbReference type="PANTHER" id="PTHR43451">
    <property type="entry name" value="ACETYLTRANSFERASE (GNAT) FAMILY PROTEIN"/>
    <property type="match status" value="1"/>
</dbReference>
<dbReference type="Pfam" id="PF13673">
    <property type="entry name" value="Acetyltransf_10"/>
    <property type="match status" value="1"/>
</dbReference>
<comment type="caution">
    <text evidence="2">The sequence shown here is derived from an EMBL/GenBank/DDBJ whole genome shotgun (WGS) entry which is preliminary data.</text>
</comment>
<dbReference type="InterPro" id="IPR016181">
    <property type="entry name" value="Acyl_CoA_acyltransferase"/>
</dbReference>
<feature type="domain" description="N-acetyltransferase" evidence="1">
    <location>
        <begin position="2"/>
        <end position="166"/>
    </location>
</feature>
<dbReference type="Gene3D" id="3.40.630.30">
    <property type="match status" value="1"/>
</dbReference>
<keyword evidence="2" id="KW-0012">Acyltransferase</keyword>
<proteinExistence type="predicted"/>
<sequence length="167" mass="18388">MLHIRRFRPDDDAAATARLFHASIREGAVGAYSEEQLAAWAPAPPETAEWAARLGSMTTLIAVELAASDDEEDGEGDPLGFMSLTDAGHIDLAYVRPDRFGTGVSDALYNAVLSVARTSGLRRLTTDASHLARRFFEKRGWHVLREQRPVRHGIALTNFRMVIDLDG</sequence>
<evidence type="ECO:0000313" key="2">
    <source>
        <dbReference type="EMBL" id="MBP5856758.1"/>
    </source>
</evidence>
<dbReference type="SUPFAM" id="SSF55729">
    <property type="entry name" value="Acyl-CoA N-acyltransferases (Nat)"/>
    <property type="match status" value="1"/>
</dbReference>
<dbReference type="AlphaFoldDB" id="A0A8J7SLB7"/>
<dbReference type="InterPro" id="IPR052564">
    <property type="entry name" value="N-acetyltrans/Recomb-assoc"/>
</dbReference>
<dbReference type="InterPro" id="IPR000182">
    <property type="entry name" value="GNAT_dom"/>
</dbReference>
<protein>
    <submittedName>
        <fullName evidence="2">GNAT family N-acetyltransferase</fullName>
        <ecNumber evidence="2">2.3.1.-</ecNumber>
    </submittedName>
</protein>
<dbReference type="CDD" id="cd04301">
    <property type="entry name" value="NAT_SF"/>
    <property type="match status" value="1"/>
</dbReference>
<dbReference type="EC" id="2.3.1.-" evidence="2"/>
<dbReference type="PANTHER" id="PTHR43451:SF1">
    <property type="entry name" value="ACETYLTRANSFERASE"/>
    <property type="match status" value="1"/>
</dbReference>